<dbReference type="Pfam" id="PF07681">
    <property type="entry name" value="DoxX"/>
    <property type="match status" value="1"/>
</dbReference>
<keyword evidence="2 5" id="KW-0812">Transmembrane</keyword>
<feature type="transmembrane region" description="Helical" evidence="5">
    <location>
        <begin position="32"/>
        <end position="49"/>
    </location>
</feature>
<organism evidence="6 7">
    <name type="scientific">Alloacidobacterium dinghuense</name>
    <dbReference type="NCBI Taxonomy" id="2763107"/>
    <lineage>
        <taxon>Bacteria</taxon>
        <taxon>Pseudomonadati</taxon>
        <taxon>Acidobacteriota</taxon>
        <taxon>Terriglobia</taxon>
        <taxon>Terriglobales</taxon>
        <taxon>Acidobacteriaceae</taxon>
        <taxon>Alloacidobacterium</taxon>
    </lineage>
</organism>
<comment type="subcellular location">
    <subcellularLocation>
        <location evidence="1">Membrane</location>
        <topology evidence="1">Multi-pass membrane protein</topology>
    </subcellularLocation>
</comment>
<dbReference type="EMBL" id="CP060394">
    <property type="protein sequence ID" value="QNI34599.1"/>
    <property type="molecule type" value="Genomic_DNA"/>
</dbReference>
<evidence type="ECO:0000256" key="5">
    <source>
        <dbReference type="SAM" id="Phobius"/>
    </source>
</evidence>
<evidence type="ECO:0000256" key="1">
    <source>
        <dbReference type="ARBA" id="ARBA00004141"/>
    </source>
</evidence>
<evidence type="ECO:0000313" key="6">
    <source>
        <dbReference type="EMBL" id="QNI34599.1"/>
    </source>
</evidence>
<dbReference type="GO" id="GO:0016020">
    <property type="term" value="C:membrane"/>
    <property type="evidence" value="ECO:0007669"/>
    <property type="project" value="UniProtKB-SubCell"/>
</dbReference>
<dbReference type="AlphaFoldDB" id="A0A7G8BPX9"/>
<dbReference type="InterPro" id="IPR032808">
    <property type="entry name" value="DoxX"/>
</dbReference>
<proteinExistence type="predicted"/>
<dbReference type="Proteomes" id="UP000515312">
    <property type="component" value="Chromosome"/>
</dbReference>
<dbReference type="KEGG" id="adin:H7849_12280"/>
<keyword evidence="7" id="KW-1185">Reference proteome</keyword>
<accession>A0A7G8BPX9</accession>
<dbReference type="PANTHER" id="PTHR36974">
    <property type="entry name" value="MEMBRANE PROTEIN-RELATED"/>
    <property type="match status" value="1"/>
</dbReference>
<reference evidence="6 7" key="1">
    <citation type="submission" date="2020-08" db="EMBL/GenBank/DDBJ databases">
        <title>Edaphobacter telluris sp. nov. and Acidobacterium dinghuensis sp. nov., two acidobacteria isolated from forest soil.</title>
        <authorList>
            <person name="Fu J."/>
            <person name="Qiu L."/>
        </authorList>
    </citation>
    <scope>NUCLEOTIDE SEQUENCE [LARGE SCALE GENOMIC DNA]</scope>
    <source>
        <strain evidence="6">4Y35</strain>
    </source>
</reference>
<dbReference type="RefSeq" id="WP_186746891.1">
    <property type="nucleotide sequence ID" value="NZ_CP060394.1"/>
</dbReference>
<gene>
    <name evidence="6" type="ORF">H7849_12280</name>
</gene>
<name>A0A7G8BPX9_9BACT</name>
<keyword evidence="4 5" id="KW-0472">Membrane</keyword>
<keyword evidence="3 5" id="KW-1133">Transmembrane helix</keyword>
<feature type="transmembrane region" description="Helical" evidence="5">
    <location>
        <begin position="123"/>
        <end position="145"/>
    </location>
</feature>
<evidence type="ECO:0000256" key="2">
    <source>
        <dbReference type="ARBA" id="ARBA00022692"/>
    </source>
</evidence>
<evidence type="ECO:0000256" key="4">
    <source>
        <dbReference type="ARBA" id="ARBA00023136"/>
    </source>
</evidence>
<sequence length="146" mass="15708">MIPFFVLAGTLIICRLIGWAGAEFFATWQHCLRVAVAAMFLLTASAHWGKRRADLVRMVPPAFPRPEMLVTLTGFAEIAGAVGMLWTPVTKAASLGLAVLLIAMFPANVYAARHELTIAGRGVPGLFMRTVLQIAFLAGVIPAGWC</sequence>
<protein>
    <submittedName>
        <fullName evidence="6">DoxX family membrane protein</fullName>
    </submittedName>
</protein>
<evidence type="ECO:0000256" key="3">
    <source>
        <dbReference type="ARBA" id="ARBA00022989"/>
    </source>
</evidence>
<feature type="transmembrane region" description="Helical" evidence="5">
    <location>
        <begin position="92"/>
        <end position="111"/>
    </location>
</feature>
<evidence type="ECO:0000313" key="7">
    <source>
        <dbReference type="Proteomes" id="UP000515312"/>
    </source>
</evidence>
<dbReference type="PANTHER" id="PTHR36974:SF1">
    <property type="entry name" value="DOXX FAMILY MEMBRANE PROTEIN"/>
    <property type="match status" value="1"/>
</dbReference>
<feature type="transmembrane region" description="Helical" evidence="5">
    <location>
        <begin position="69"/>
        <end position="86"/>
    </location>
</feature>